<gene>
    <name evidence="2" type="ORF">EJP67_16475</name>
</gene>
<name>A0A433MKQ0_9BURK</name>
<dbReference type="SUPFAM" id="SSF47598">
    <property type="entry name" value="Ribbon-helix-helix"/>
    <property type="match status" value="1"/>
</dbReference>
<dbReference type="OrthoDB" id="5517118at2"/>
<dbReference type="GO" id="GO:0006355">
    <property type="term" value="P:regulation of DNA-templated transcription"/>
    <property type="evidence" value="ECO:0007669"/>
    <property type="project" value="InterPro"/>
</dbReference>
<dbReference type="Proteomes" id="UP000281118">
    <property type="component" value="Unassembled WGS sequence"/>
</dbReference>
<comment type="caution">
    <text evidence="2">The sequence shown here is derived from an EMBL/GenBank/DDBJ whole genome shotgun (WGS) entry which is preliminary data.</text>
</comment>
<dbReference type="AlphaFoldDB" id="A0A433MKQ0"/>
<accession>A0A433MKQ0</accession>
<feature type="compositionally biased region" description="Polar residues" evidence="1">
    <location>
        <begin position="186"/>
        <end position="196"/>
    </location>
</feature>
<organism evidence="2 3">
    <name type="scientific">Variovorax guangxiensis</name>
    <dbReference type="NCBI Taxonomy" id="1775474"/>
    <lineage>
        <taxon>Bacteria</taxon>
        <taxon>Pseudomonadati</taxon>
        <taxon>Pseudomonadota</taxon>
        <taxon>Betaproteobacteria</taxon>
        <taxon>Burkholderiales</taxon>
        <taxon>Comamonadaceae</taxon>
        <taxon>Variovorax</taxon>
    </lineage>
</organism>
<protein>
    <submittedName>
        <fullName evidence="2">Uncharacterized protein</fullName>
    </submittedName>
</protein>
<sequence>MSDEPKRRGGGAKPSRTETVTVRLDPKLRYLAEIAARKQRRTLSSYVEWAVEKSLEDVKLYEGSGYNGDESTTVAEAATLLWDVDEAERFVKLAIRYPELLTHEEQERWKMLHDAALLHPARGRNSRSGEVVWNWATLEDRVLPDLRRYWSDLLEAQNAGPLGRAAWVRKINEELEARGVTFSYATPKTPPKSSSGFDDMDADIPF</sequence>
<evidence type="ECO:0000256" key="1">
    <source>
        <dbReference type="SAM" id="MobiDB-lite"/>
    </source>
</evidence>
<dbReference type="EMBL" id="RXFT01000006">
    <property type="protein sequence ID" value="RUR68659.1"/>
    <property type="molecule type" value="Genomic_DNA"/>
</dbReference>
<feature type="region of interest" description="Disordered" evidence="1">
    <location>
        <begin position="186"/>
        <end position="206"/>
    </location>
</feature>
<proteinExistence type="predicted"/>
<dbReference type="InterPro" id="IPR010985">
    <property type="entry name" value="Ribbon_hlx_hlx"/>
</dbReference>
<evidence type="ECO:0000313" key="2">
    <source>
        <dbReference type="EMBL" id="RUR68659.1"/>
    </source>
</evidence>
<reference evidence="2 3" key="1">
    <citation type="submission" date="2018-12" db="EMBL/GenBank/DDBJ databases">
        <title>The genome sequences of Variovorax guangxiensis DSM 27352.</title>
        <authorList>
            <person name="Gao J."/>
            <person name="Sun J."/>
        </authorList>
    </citation>
    <scope>NUCLEOTIDE SEQUENCE [LARGE SCALE GENOMIC DNA]</scope>
    <source>
        <strain evidence="2 3">DSM 27352</strain>
    </source>
</reference>
<evidence type="ECO:0000313" key="3">
    <source>
        <dbReference type="Proteomes" id="UP000281118"/>
    </source>
</evidence>
<dbReference type="RefSeq" id="WP_126022797.1">
    <property type="nucleotide sequence ID" value="NZ_RXFT01000006.1"/>
</dbReference>